<comment type="similarity">
    <text evidence="1 7">Belongs to the TRAFAC class myosin-kinesin ATPase superfamily. Myosin family.</text>
</comment>
<dbReference type="PANTHER" id="PTHR13140:SF663">
    <property type="entry name" value="UNCONVENTIONAL MYOSIN-IF"/>
    <property type="match status" value="1"/>
</dbReference>
<dbReference type="InterPro" id="IPR027417">
    <property type="entry name" value="P-loop_NTPase"/>
</dbReference>
<dbReference type="GO" id="GO:0005524">
    <property type="term" value="F:ATP binding"/>
    <property type="evidence" value="ECO:0007669"/>
    <property type="project" value="UniProtKB-UniRule"/>
</dbReference>
<evidence type="ECO:0000256" key="1">
    <source>
        <dbReference type="ARBA" id="ARBA00008314"/>
    </source>
</evidence>
<dbReference type="GO" id="GO:0000146">
    <property type="term" value="F:microfilament motor activity"/>
    <property type="evidence" value="ECO:0007669"/>
    <property type="project" value="TreeGrafter"/>
</dbReference>
<dbReference type="GO" id="GO:0016459">
    <property type="term" value="C:myosin complex"/>
    <property type="evidence" value="ECO:0007669"/>
    <property type="project" value="UniProtKB-KW"/>
</dbReference>
<feature type="binding site" evidence="7">
    <location>
        <begin position="110"/>
        <end position="117"/>
    </location>
    <ligand>
        <name>ATP</name>
        <dbReference type="ChEBI" id="CHEBI:30616"/>
    </ligand>
</feature>
<evidence type="ECO:0000256" key="3">
    <source>
        <dbReference type="ARBA" id="ARBA00022840"/>
    </source>
</evidence>
<keyword evidence="2 7" id="KW-0547">Nucleotide-binding</keyword>
<dbReference type="GO" id="GO:0007015">
    <property type="term" value="P:actin filament organization"/>
    <property type="evidence" value="ECO:0007669"/>
    <property type="project" value="TreeGrafter"/>
</dbReference>
<accession>A0A8C0VPJ3</accession>
<dbReference type="GO" id="GO:0005737">
    <property type="term" value="C:cytoplasm"/>
    <property type="evidence" value="ECO:0007669"/>
    <property type="project" value="TreeGrafter"/>
</dbReference>
<comment type="caution">
    <text evidence="7">Lacks conserved residue(s) required for the propagation of feature annotation.</text>
</comment>
<keyword evidence="4 7" id="KW-0518">Myosin</keyword>
<dbReference type="SUPFAM" id="SSF52540">
    <property type="entry name" value="P-loop containing nucleoside triphosphate hydrolases"/>
    <property type="match status" value="1"/>
</dbReference>
<keyword evidence="10" id="KW-1185">Reference proteome</keyword>
<dbReference type="Gene3D" id="3.40.850.10">
    <property type="entry name" value="Kinesin motor domain"/>
    <property type="match status" value="1"/>
</dbReference>
<dbReference type="Proteomes" id="UP000694410">
    <property type="component" value="Unplaced"/>
</dbReference>
<name>A0A8C0VPJ3_CYACU</name>
<dbReference type="GO" id="GO:0005886">
    <property type="term" value="C:plasma membrane"/>
    <property type="evidence" value="ECO:0007669"/>
    <property type="project" value="TreeGrafter"/>
</dbReference>
<keyword evidence="3 7" id="KW-0067">ATP-binding</keyword>
<dbReference type="AlphaFoldDB" id="A0A8C0VPJ3"/>
<dbReference type="InterPro" id="IPR001609">
    <property type="entry name" value="Myosin_head_motor_dom-like"/>
</dbReference>
<evidence type="ECO:0000313" key="10">
    <source>
        <dbReference type="Proteomes" id="UP000694410"/>
    </source>
</evidence>
<dbReference type="FunFam" id="3.40.850.10:FF:000101">
    <property type="entry name" value="Slow myosin heavy chain 2"/>
    <property type="match status" value="1"/>
</dbReference>
<evidence type="ECO:0000313" key="9">
    <source>
        <dbReference type="Ensembl" id="ENSCCEP00000026576.1"/>
    </source>
</evidence>
<dbReference type="InterPro" id="IPR036961">
    <property type="entry name" value="Kinesin_motor_dom_sf"/>
</dbReference>
<protein>
    <recommendedName>
        <fullName evidence="8">Myosin motor domain-containing protein</fullName>
    </recommendedName>
</protein>
<dbReference type="GO" id="GO:0051015">
    <property type="term" value="F:actin filament binding"/>
    <property type="evidence" value="ECO:0007669"/>
    <property type="project" value="TreeGrafter"/>
</dbReference>
<evidence type="ECO:0000256" key="4">
    <source>
        <dbReference type="ARBA" id="ARBA00023123"/>
    </source>
</evidence>
<dbReference type="GO" id="GO:0006897">
    <property type="term" value="P:endocytosis"/>
    <property type="evidence" value="ECO:0007669"/>
    <property type="project" value="TreeGrafter"/>
</dbReference>
<dbReference type="PRINTS" id="PR00193">
    <property type="entry name" value="MYOSINHEAVY"/>
</dbReference>
<evidence type="ECO:0000256" key="2">
    <source>
        <dbReference type="ARBA" id="ARBA00022741"/>
    </source>
</evidence>
<dbReference type="SMART" id="SM00242">
    <property type="entry name" value="MYSc"/>
    <property type="match status" value="1"/>
</dbReference>
<proteinExistence type="inferred from homology"/>
<dbReference type="PANTHER" id="PTHR13140">
    <property type="entry name" value="MYOSIN"/>
    <property type="match status" value="1"/>
</dbReference>
<reference evidence="9" key="2">
    <citation type="submission" date="2025-09" db="UniProtKB">
        <authorList>
            <consortium name="Ensembl"/>
        </authorList>
    </citation>
    <scope>IDENTIFICATION</scope>
</reference>
<keyword evidence="5 7" id="KW-0505">Motor protein</keyword>
<dbReference type="GO" id="GO:0005902">
    <property type="term" value="C:microvillus"/>
    <property type="evidence" value="ECO:0007669"/>
    <property type="project" value="TreeGrafter"/>
</dbReference>
<dbReference type="Ensembl" id="ENSCCET00000039476.1">
    <property type="protein sequence ID" value="ENSCCEP00000026576.1"/>
    <property type="gene ID" value="ENSCCEG00000023301.1"/>
</dbReference>
<evidence type="ECO:0000259" key="8">
    <source>
        <dbReference type="PROSITE" id="PS51456"/>
    </source>
</evidence>
<reference evidence="9" key="1">
    <citation type="submission" date="2025-08" db="UniProtKB">
        <authorList>
            <consortium name="Ensembl"/>
        </authorList>
    </citation>
    <scope>IDENTIFICATION</scope>
</reference>
<feature type="domain" description="Myosin motor" evidence="8">
    <location>
        <begin position="17"/>
        <end position="274"/>
    </location>
</feature>
<evidence type="ECO:0000256" key="7">
    <source>
        <dbReference type="PROSITE-ProRule" id="PRU00782"/>
    </source>
</evidence>
<organism evidence="9 10">
    <name type="scientific">Cyanistes caeruleus</name>
    <name type="common">Eurasian blue tit</name>
    <name type="synonym">Parus caeruleus</name>
    <dbReference type="NCBI Taxonomy" id="156563"/>
    <lineage>
        <taxon>Eukaryota</taxon>
        <taxon>Metazoa</taxon>
        <taxon>Chordata</taxon>
        <taxon>Craniata</taxon>
        <taxon>Vertebrata</taxon>
        <taxon>Euteleostomi</taxon>
        <taxon>Archelosauria</taxon>
        <taxon>Archosauria</taxon>
        <taxon>Dinosauria</taxon>
        <taxon>Saurischia</taxon>
        <taxon>Theropoda</taxon>
        <taxon>Coelurosauria</taxon>
        <taxon>Aves</taxon>
        <taxon>Neognathae</taxon>
        <taxon>Neoaves</taxon>
        <taxon>Telluraves</taxon>
        <taxon>Australaves</taxon>
        <taxon>Passeriformes</taxon>
        <taxon>Paridae</taxon>
        <taxon>Cyanistes</taxon>
    </lineage>
</organism>
<dbReference type="PROSITE" id="PS51456">
    <property type="entry name" value="MYOSIN_MOTOR"/>
    <property type="match status" value="1"/>
</dbReference>
<evidence type="ECO:0000256" key="5">
    <source>
        <dbReference type="ARBA" id="ARBA00023175"/>
    </source>
</evidence>
<keyword evidence="6 7" id="KW-0009">Actin-binding</keyword>
<evidence type="ECO:0000256" key="6">
    <source>
        <dbReference type="ARBA" id="ARBA00023203"/>
    </source>
</evidence>
<sequence length="274" mass="30699">MGSKERFHWQSHNVKQSGVDDMVLLSKISEEAIVENLKKRFMDDFIFTYIGPVLISVNPFKQMPYFTEREIELYQGAAQYENPPHIYALTDNMYRNMLIDGENQCVIISGESGAGKTVAAKYIMGYISKVSGGGEKVQHVKDIILQSNPLLEAFGNAKTVRNNNSSRFGKYFEIQFSRGGEPDGGKISNFLLEKSRVVSQNECERNFHIYYQVWGWPGASSLQGGTRSWLTTAPCPLPAHPRGIPRAAAEFGHHEPGLLLLPEPDRHLPGGGHR</sequence>
<dbReference type="Pfam" id="PF00063">
    <property type="entry name" value="Myosin_head"/>
    <property type="match status" value="1"/>
</dbReference>